<evidence type="ECO:0000313" key="2">
    <source>
        <dbReference type="Proteomes" id="UP000812287"/>
    </source>
</evidence>
<organism evidence="1 2">
    <name type="scientific">Guyanagaster necrorhizus</name>
    <dbReference type="NCBI Taxonomy" id="856835"/>
    <lineage>
        <taxon>Eukaryota</taxon>
        <taxon>Fungi</taxon>
        <taxon>Dikarya</taxon>
        <taxon>Basidiomycota</taxon>
        <taxon>Agaricomycotina</taxon>
        <taxon>Agaricomycetes</taxon>
        <taxon>Agaricomycetidae</taxon>
        <taxon>Agaricales</taxon>
        <taxon>Marasmiineae</taxon>
        <taxon>Physalacriaceae</taxon>
        <taxon>Guyanagaster</taxon>
    </lineage>
</organism>
<evidence type="ECO:0008006" key="3">
    <source>
        <dbReference type="Google" id="ProtNLM"/>
    </source>
</evidence>
<keyword evidence="2" id="KW-1185">Reference proteome</keyword>
<protein>
    <recommendedName>
        <fullName evidence="3">F-box domain-containing protein</fullName>
    </recommendedName>
</protein>
<dbReference type="EMBL" id="MU250528">
    <property type="protein sequence ID" value="KAG7449367.1"/>
    <property type="molecule type" value="Genomic_DNA"/>
</dbReference>
<dbReference type="GeneID" id="66104147"/>
<accession>A0A9P7VZF6</accession>
<dbReference type="Gene3D" id="1.20.1280.50">
    <property type="match status" value="1"/>
</dbReference>
<proteinExistence type="predicted"/>
<evidence type="ECO:0000313" key="1">
    <source>
        <dbReference type="EMBL" id="KAG7449367.1"/>
    </source>
</evidence>
<name>A0A9P7VZF6_9AGAR</name>
<dbReference type="InterPro" id="IPR036047">
    <property type="entry name" value="F-box-like_dom_sf"/>
</dbReference>
<dbReference type="Proteomes" id="UP000812287">
    <property type="component" value="Unassembled WGS sequence"/>
</dbReference>
<reference evidence="1" key="1">
    <citation type="submission" date="2020-11" db="EMBL/GenBank/DDBJ databases">
        <title>Adaptations for nitrogen fixation in a non-lichenized fungal sporocarp promotes dispersal by wood-feeding termites.</title>
        <authorList>
            <consortium name="DOE Joint Genome Institute"/>
            <person name="Koch R.A."/>
            <person name="Yoon G."/>
            <person name="Arayal U."/>
            <person name="Lail K."/>
            <person name="Amirebrahimi M."/>
            <person name="Labutti K."/>
            <person name="Lipzen A."/>
            <person name="Riley R."/>
            <person name="Barry K."/>
            <person name="Henrissat B."/>
            <person name="Grigoriev I.V."/>
            <person name="Herr J.R."/>
            <person name="Aime M.C."/>
        </authorList>
    </citation>
    <scope>NUCLEOTIDE SEQUENCE</scope>
    <source>
        <strain evidence="1">MCA 3950</strain>
    </source>
</reference>
<dbReference type="SUPFAM" id="SSF81383">
    <property type="entry name" value="F-box domain"/>
    <property type="match status" value="1"/>
</dbReference>
<gene>
    <name evidence="1" type="ORF">BT62DRAFT_680294</name>
</gene>
<dbReference type="OrthoDB" id="2861760at2759"/>
<dbReference type="AlphaFoldDB" id="A0A9P7VZF6"/>
<dbReference type="RefSeq" id="XP_043042867.1">
    <property type="nucleotide sequence ID" value="XM_043181851.1"/>
</dbReference>
<sequence length="345" mass="39554">MKHLCSDTETVEILSYVCGGEEPSHSHVLPPDLRQLYRDNLSLNLEPEIEFRELIHTIRRPLQQNDNEICQHRDALERLEQRRQYLQAFLDQSNAFLSPIRSVPTEILFLVFDYLCSNIGFSDRAQPLVLASVCYRWRSVAVSYPKIWTYINTPRNSPYADERTRAFVQLYLDRSQDMPIRLHVSDFPYGSPDATLLSMLATHSHRWFRATLSLTTEGYYILFHALKGRSLTNLRKFKLYGPSLDGIPDSFQCDALMTACKLNSLTFQKAIEHPQNPGLPLERIRMLSLIDHDNPASILRCIAQTINLRHIRITATSNGQSRGLLPAPVVAAKALSFSQLPRCRT</sequence>
<comment type="caution">
    <text evidence="1">The sequence shown here is derived from an EMBL/GenBank/DDBJ whole genome shotgun (WGS) entry which is preliminary data.</text>
</comment>